<dbReference type="STRING" id="1121869.SAMN03084138_02943"/>
<dbReference type="Pfam" id="PF03640">
    <property type="entry name" value="Lipoprotein_15"/>
    <property type="match status" value="4"/>
</dbReference>
<organism evidence="2 3">
    <name type="scientific">Enterovibrio norvegicus DSM 15893</name>
    <dbReference type="NCBI Taxonomy" id="1121869"/>
    <lineage>
        <taxon>Bacteria</taxon>
        <taxon>Pseudomonadati</taxon>
        <taxon>Pseudomonadota</taxon>
        <taxon>Gammaproteobacteria</taxon>
        <taxon>Vibrionales</taxon>
        <taxon>Vibrionaceae</taxon>
        <taxon>Enterovibrio</taxon>
    </lineage>
</organism>
<reference evidence="2 3" key="1">
    <citation type="submission" date="2016-10" db="EMBL/GenBank/DDBJ databases">
        <authorList>
            <person name="de Groot N.N."/>
        </authorList>
    </citation>
    <scope>NUCLEOTIDE SEQUENCE [LARGE SCALE GENOMIC DNA]</scope>
    <source>
        <strain evidence="2 3">DSM 15893</strain>
    </source>
</reference>
<evidence type="ECO:0000313" key="3">
    <source>
        <dbReference type="Proteomes" id="UP000182692"/>
    </source>
</evidence>
<sequence length="236" mass="26207">MKYWTLLALLFPALASAAAITQETDIGDVYVDAKGRTLYTFAKDVPNVSNCNDGCAAKWPPLLADQANNALFAEEEGFSTIRRADGSKQWAKDGQPLYRWIKDKKRGDISGAGIKGVWPLARADDVSLKLYNTGKTRILVDENNFTLYTFDKDMDGKSVCYGDCAVKWPPALVSSTITSQGIDSLSFTGGFGITERTDGTYQWMHNNQPLYLWFKDKKPGDTTGDGVKNVWHIVER</sequence>
<dbReference type="PANTHER" id="PTHR39335">
    <property type="entry name" value="BLL4220 PROTEIN"/>
    <property type="match status" value="1"/>
</dbReference>
<dbReference type="InterPro" id="IPR005297">
    <property type="entry name" value="Lipoprotein_repeat"/>
</dbReference>
<keyword evidence="1" id="KW-0732">Signal</keyword>
<name>A0A1I5SP11_9GAMM</name>
<dbReference type="AlphaFoldDB" id="A0A1I5SP11"/>
<accession>A0A1I5SP11</accession>
<evidence type="ECO:0000256" key="1">
    <source>
        <dbReference type="SAM" id="SignalP"/>
    </source>
</evidence>
<keyword evidence="2" id="KW-0449">Lipoprotein</keyword>
<dbReference type="GeneID" id="35870479"/>
<dbReference type="GO" id="GO:0043448">
    <property type="term" value="P:alkane catabolic process"/>
    <property type="evidence" value="ECO:0007669"/>
    <property type="project" value="TreeGrafter"/>
</dbReference>
<gene>
    <name evidence="2" type="ORF">SAMN03084138_02943</name>
</gene>
<dbReference type="Proteomes" id="UP000182692">
    <property type="component" value="Unassembled WGS sequence"/>
</dbReference>
<evidence type="ECO:0000313" key="2">
    <source>
        <dbReference type="EMBL" id="SFP72381.1"/>
    </source>
</evidence>
<feature type="chain" id="PRO_5010368126" evidence="1">
    <location>
        <begin position="18"/>
        <end position="236"/>
    </location>
</feature>
<feature type="signal peptide" evidence="1">
    <location>
        <begin position="1"/>
        <end position="17"/>
    </location>
</feature>
<dbReference type="PANTHER" id="PTHR39335:SF1">
    <property type="entry name" value="BLL4220 PROTEIN"/>
    <property type="match status" value="1"/>
</dbReference>
<protein>
    <submittedName>
        <fullName evidence="2">Predicted lipoprotein with conserved Yx(FWY)xxD motif</fullName>
    </submittedName>
</protein>
<dbReference type="EMBL" id="FOWR01000022">
    <property type="protein sequence ID" value="SFP72381.1"/>
    <property type="molecule type" value="Genomic_DNA"/>
</dbReference>
<proteinExistence type="predicted"/>
<dbReference type="RefSeq" id="WP_017015037.1">
    <property type="nucleotide sequence ID" value="NZ_FOWR01000022.1"/>
</dbReference>
<dbReference type="OrthoDB" id="9800666at2"/>